<proteinExistence type="predicted"/>
<sequence length="79" mass="9004">MEEEAEANGTKRDPALTVRMPKGLREAARKALSARDRQLVDFIVACINALRENPDDFLNRLAPHWPEPNRRGRPPKRSS</sequence>
<reference evidence="2 3" key="1">
    <citation type="submission" date="2018-06" db="EMBL/GenBank/DDBJ databases">
        <authorList>
            <consortium name="Pathogen Informatics"/>
            <person name="Doyle S."/>
        </authorList>
    </citation>
    <scope>NUCLEOTIDE SEQUENCE [LARGE SCALE GENOMIC DNA]</scope>
    <source>
        <strain evidence="2 3">NCTC1542</strain>
    </source>
</reference>
<organism evidence="2 3">
    <name type="scientific">Mycolicibacterium fortuitum</name>
    <name type="common">Mycobacterium fortuitum</name>
    <dbReference type="NCBI Taxonomy" id="1766"/>
    <lineage>
        <taxon>Bacteria</taxon>
        <taxon>Bacillati</taxon>
        <taxon>Actinomycetota</taxon>
        <taxon>Actinomycetes</taxon>
        <taxon>Mycobacteriales</taxon>
        <taxon>Mycobacteriaceae</taxon>
        <taxon>Mycolicibacterium</taxon>
    </lineage>
</organism>
<evidence type="ECO:0000256" key="1">
    <source>
        <dbReference type="SAM" id="MobiDB-lite"/>
    </source>
</evidence>
<evidence type="ECO:0000313" key="3">
    <source>
        <dbReference type="Proteomes" id="UP000255389"/>
    </source>
</evidence>
<dbReference type="Proteomes" id="UP000255389">
    <property type="component" value="Unassembled WGS sequence"/>
</dbReference>
<name>A0A378WCA2_MYCFO</name>
<feature type="region of interest" description="Disordered" evidence="1">
    <location>
        <begin position="57"/>
        <end position="79"/>
    </location>
</feature>
<accession>A0A378WCA2</accession>
<dbReference type="AlphaFoldDB" id="A0A378WCA2"/>
<gene>
    <name evidence="2" type="ORF">NCTC1542_06799</name>
</gene>
<protein>
    <submittedName>
        <fullName evidence="2">Uncharacterized protein</fullName>
    </submittedName>
</protein>
<evidence type="ECO:0000313" key="2">
    <source>
        <dbReference type="EMBL" id="SUA31445.1"/>
    </source>
</evidence>
<dbReference type="EMBL" id="UGQY01000006">
    <property type="protein sequence ID" value="SUA31445.1"/>
    <property type="molecule type" value="Genomic_DNA"/>
</dbReference>